<evidence type="ECO:0000259" key="1">
    <source>
        <dbReference type="Pfam" id="PF08324"/>
    </source>
</evidence>
<reference evidence="2 3" key="1">
    <citation type="submission" date="2009-12" db="EMBL/GenBank/DDBJ databases">
        <title>The draft genome of Batrachochytrium dendrobatidis.</title>
        <authorList>
            <consortium name="US DOE Joint Genome Institute (JGI-PGF)"/>
            <person name="Kuo A."/>
            <person name="Salamov A."/>
            <person name="Schmutz J."/>
            <person name="Lucas S."/>
            <person name="Pitluck S."/>
            <person name="Rosenblum E."/>
            <person name="Stajich J."/>
            <person name="Eisen M."/>
            <person name="Grigoriev I.V."/>
        </authorList>
    </citation>
    <scope>NUCLEOTIDE SEQUENCE [LARGE SCALE GENOMIC DNA]</scope>
    <source>
        <strain evidence="3">JAM81 / FGSC 10211</strain>
    </source>
</reference>
<protein>
    <submittedName>
        <fullName evidence="2">Expressed protein</fullName>
    </submittedName>
</protein>
<dbReference type="RefSeq" id="XP_006677481.1">
    <property type="nucleotide sequence ID" value="XM_006677418.1"/>
</dbReference>
<name>F4NXR2_BATDJ</name>
<evidence type="ECO:0000313" key="3">
    <source>
        <dbReference type="Proteomes" id="UP000007241"/>
    </source>
</evidence>
<dbReference type="InterPro" id="IPR011989">
    <property type="entry name" value="ARM-like"/>
</dbReference>
<dbReference type="Gene3D" id="1.25.10.10">
    <property type="entry name" value="Leucine-rich Repeat Variant"/>
    <property type="match status" value="1"/>
</dbReference>
<dbReference type="AlphaFoldDB" id="F4NXR2"/>
<evidence type="ECO:0000313" key="2">
    <source>
        <dbReference type="EMBL" id="EGF82185.1"/>
    </source>
</evidence>
<dbReference type="Pfam" id="PF08324">
    <property type="entry name" value="PUL"/>
    <property type="match status" value="1"/>
</dbReference>
<dbReference type="GeneID" id="18241186"/>
<organism evidence="2 3">
    <name type="scientific">Batrachochytrium dendrobatidis (strain JAM81 / FGSC 10211)</name>
    <name type="common">Frog chytrid fungus</name>
    <dbReference type="NCBI Taxonomy" id="684364"/>
    <lineage>
        <taxon>Eukaryota</taxon>
        <taxon>Fungi</taxon>
        <taxon>Fungi incertae sedis</taxon>
        <taxon>Chytridiomycota</taxon>
        <taxon>Chytridiomycota incertae sedis</taxon>
        <taxon>Chytridiomycetes</taxon>
        <taxon>Rhizophydiales</taxon>
        <taxon>Rhizophydiales incertae sedis</taxon>
        <taxon>Batrachochytrium</taxon>
    </lineage>
</organism>
<accession>F4NXR2</accession>
<dbReference type="Proteomes" id="UP000007241">
    <property type="component" value="Unassembled WGS sequence"/>
</dbReference>
<feature type="domain" description="PUL" evidence="1">
    <location>
        <begin position="16"/>
        <end position="177"/>
    </location>
</feature>
<sequence length="217" mass="23451">MSNVVKGGDDVAIPTRVMLLRLGCNLFRTSDPSMPLAAFSRPGGNDTATDTRALFTSIAIDNLLSSNSQLCQTATMLMYNIVWSISHLRKIKLDSSRTGANPGVMADEGWVCEIVAALCSAIQSKAESCQESAVKEEDELVLRLVGGLGLCLVFTSEQVIELAHVVGVMSSLKTLSAIYTQHLKTAKANSTLDAKRKDKQELISHLLNEVIQLLNSK</sequence>
<keyword evidence="3" id="KW-1185">Reference proteome</keyword>
<dbReference type="InterPro" id="IPR013535">
    <property type="entry name" value="PUL_dom"/>
</dbReference>
<dbReference type="EMBL" id="GL882881">
    <property type="protein sequence ID" value="EGF82185.1"/>
    <property type="molecule type" value="Genomic_DNA"/>
</dbReference>
<dbReference type="STRING" id="684364.F4NXR2"/>
<dbReference type="OrthoDB" id="21221at2759"/>
<proteinExistence type="predicted"/>
<gene>
    <name evidence="2" type="ORF">BATDEDRAFT_36739</name>
</gene>
<dbReference type="InParanoid" id="F4NXR2"/>
<dbReference type="HOGENOM" id="CLU_1272074_0_0_1"/>